<keyword evidence="2" id="KW-0472">Membrane</keyword>
<comment type="caution">
    <text evidence="3">The sequence shown here is derived from an EMBL/GenBank/DDBJ whole genome shotgun (WGS) entry which is preliminary data.</text>
</comment>
<gene>
    <name evidence="3" type="primary">fxsA</name>
    <name evidence="3" type="ORF">G6N76_16105</name>
</gene>
<dbReference type="GO" id="GO:0016020">
    <property type="term" value="C:membrane"/>
    <property type="evidence" value="ECO:0007669"/>
    <property type="project" value="InterPro"/>
</dbReference>
<sequence>MRVPLAILLLMPFAEIATFVLVGKAIGVLATLGLTLLAVFAGLALLRIQGAGILQRLQKDTQTNQNPGREIVHGAMIVVAAILLIIPGFLTDIVGILLFVPFVRDFIWSFIGPRVTVFRTSSFSYQGAGGETSRPKDGPIIDLDEDDFQRGANRQSPWSLGKDQ</sequence>
<feature type="transmembrane region" description="Helical" evidence="2">
    <location>
        <begin position="26"/>
        <end position="46"/>
    </location>
</feature>
<name>A0A6M1RU25_9HYPH</name>
<dbReference type="AlphaFoldDB" id="A0A6M1RU25"/>
<evidence type="ECO:0000313" key="4">
    <source>
        <dbReference type="Proteomes" id="UP000477849"/>
    </source>
</evidence>
<dbReference type="PANTHER" id="PTHR35335:SF1">
    <property type="entry name" value="UPF0716 PROTEIN FXSA"/>
    <property type="match status" value="1"/>
</dbReference>
<proteinExistence type="predicted"/>
<accession>A0A6M1RU25</accession>
<dbReference type="Proteomes" id="UP000477849">
    <property type="component" value="Unassembled WGS sequence"/>
</dbReference>
<dbReference type="Pfam" id="PF04186">
    <property type="entry name" value="FxsA"/>
    <property type="match status" value="1"/>
</dbReference>
<keyword evidence="4" id="KW-1185">Reference proteome</keyword>
<evidence type="ECO:0000313" key="3">
    <source>
        <dbReference type="EMBL" id="NGO65194.1"/>
    </source>
</evidence>
<reference evidence="3 4" key="1">
    <citation type="submission" date="2020-02" db="EMBL/GenBank/DDBJ databases">
        <title>Genome sequence of the type strain CCBAU10050 of Rhizobium daejeonense.</title>
        <authorList>
            <person name="Gao J."/>
            <person name="Sun J."/>
        </authorList>
    </citation>
    <scope>NUCLEOTIDE SEQUENCE [LARGE SCALE GENOMIC DNA]</scope>
    <source>
        <strain evidence="3 4">CCBAU10050</strain>
    </source>
</reference>
<evidence type="ECO:0000256" key="2">
    <source>
        <dbReference type="SAM" id="Phobius"/>
    </source>
</evidence>
<dbReference type="NCBIfam" id="NF008528">
    <property type="entry name" value="PRK11463.1-2"/>
    <property type="match status" value="1"/>
</dbReference>
<dbReference type="PANTHER" id="PTHR35335">
    <property type="entry name" value="UPF0716 PROTEIN FXSA"/>
    <property type="match status" value="1"/>
</dbReference>
<keyword evidence="2" id="KW-1133">Transmembrane helix</keyword>
<dbReference type="InterPro" id="IPR007313">
    <property type="entry name" value="FxsA"/>
</dbReference>
<dbReference type="RefSeq" id="WP_163902421.1">
    <property type="nucleotide sequence ID" value="NZ_CP048427.1"/>
</dbReference>
<feature type="region of interest" description="Disordered" evidence="1">
    <location>
        <begin position="126"/>
        <end position="164"/>
    </location>
</feature>
<dbReference type="EMBL" id="JAAKZH010000005">
    <property type="protein sequence ID" value="NGO65194.1"/>
    <property type="molecule type" value="Genomic_DNA"/>
</dbReference>
<protein>
    <submittedName>
        <fullName evidence="3">Membrane protein FxsA</fullName>
    </submittedName>
</protein>
<keyword evidence="2" id="KW-0812">Transmembrane</keyword>
<organism evidence="3 4">
    <name type="scientific">Rhizobium daejeonense</name>
    <dbReference type="NCBI Taxonomy" id="240521"/>
    <lineage>
        <taxon>Bacteria</taxon>
        <taxon>Pseudomonadati</taxon>
        <taxon>Pseudomonadota</taxon>
        <taxon>Alphaproteobacteria</taxon>
        <taxon>Hyphomicrobiales</taxon>
        <taxon>Rhizobiaceae</taxon>
        <taxon>Rhizobium/Agrobacterium group</taxon>
        <taxon>Rhizobium</taxon>
    </lineage>
</organism>
<feature type="transmembrane region" description="Helical" evidence="2">
    <location>
        <begin position="75"/>
        <end position="100"/>
    </location>
</feature>
<evidence type="ECO:0000256" key="1">
    <source>
        <dbReference type="SAM" id="MobiDB-lite"/>
    </source>
</evidence>